<dbReference type="Proteomes" id="UP000030687">
    <property type="component" value="Unassembled WGS sequence"/>
</dbReference>
<dbReference type="Gramene" id="ESR35128">
    <property type="protein sequence ID" value="ESR35128"/>
    <property type="gene ID" value="CICLE_v10006692mg"/>
</dbReference>
<evidence type="ECO:0000313" key="1">
    <source>
        <dbReference type="EMBL" id="ESR35128.1"/>
    </source>
</evidence>
<accession>V4RLS0</accession>
<dbReference type="EMBL" id="KI537036">
    <property type="protein sequence ID" value="ESR35128.1"/>
    <property type="molecule type" value="Genomic_DNA"/>
</dbReference>
<evidence type="ECO:0000313" key="2">
    <source>
        <dbReference type="Proteomes" id="UP000030687"/>
    </source>
</evidence>
<organism evidence="1 2">
    <name type="scientific">Citrus clementina</name>
    <name type="common">Clementine</name>
    <name type="synonym">Citrus deliciosa x Citrus sinensis</name>
    <dbReference type="NCBI Taxonomy" id="85681"/>
    <lineage>
        <taxon>Eukaryota</taxon>
        <taxon>Viridiplantae</taxon>
        <taxon>Streptophyta</taxon>
        <taxon>Embryophyta</taxon>
        <taxon>Tracheophyta</taxon>
        <taxon>Spermatophyta</taxon>
        <taxon>Magnoliopsida</taxon>
        <taxon>eudicotyledons</taxon>
        <taxon>Gunneridae</taxon>
        <taxon>Pentapetalae</taxon>
        <taxon>rosids</taxon>
        <taxon>malvids</taxon>
        <taxon>Sapindales</taxon>
        <taxon>Rutaceae</taxon>
        <taxon>Aurantioideae</taxon>
        <taxon>Citrus</taxon>
    </lineage>
</organism>
<keyword evidence="2" id="KW-1185">Reference proteome</keyword>
<gene>
    <name evidence="1" type="ORF">CICLE_v10006692mg</name>
</gene>
<reference evidence="1 2" key="1">
    <citation type="submission" date="2013-10" db="EMBL/GenBank/DDBJ databases">
        <authorList>
            <consortium name="International Citrus Genome Consortium"/>
            <person name="Jenkins J."/>
            <person name="Schmutz J."/>
            <person name="Prochnik S."/>
            <person name="Rokhsar D."/>
            <person name="Gmitter F."/>
            <person name="Ollitrault P."/>
            <person name="Machado M."/>
            <person name="Talon M."/>
            <person name="Wincker P."/>
            <person name="Jaillon O."/>
            <person name="Morgante M."/>
        </authorList>
    </citation>
    <scope>NUCLEOTIDE SEQUENCE</scope>
    <source>
        <strain evidence="2">cv. Clemenules</strain>
    </source>
</reference>
<dbReference type="KEGG" id="cic:CICLE_v10006692mg"/>
<name>V4RLS0_CITCL</name>
<protein>
    <submittedName>
        <fullName evidence="1">Uncharacterized protein</fullName>
    </submittedName>
</protein>
<dbReference type="AlphaFoldDB" id="V4RLS0"/>
<proteinExistence type="predicted"/>
<dbReference type="InParanoid" id="V4RLS0"/>
<sequence>MRCCQVPIAESSLPQTRSVAANHDLCFTTTTATMTFVRSGLTSILLSPVYYCCHCHYRWPCPYRFQFVATR</sequence>